<dbReference type="OrthoDB" id="253051at2"/>
<evidence type="ECO:0000313" key="3">
    <source>
        <dbReference type="Proteomes" id="UP000007486"/>
    </source>
</evidence>
<dbReference type="Gene3D" id="3.90.245.10">
    <property type="entry name" value="Ribonucleoside hydrolase-like"/>
    <property type="match status" value="1"/>
</dbReference>
<name>F0R786_PHOSB</name>
<feature type="domain" description="Cellulose-binding Sde182 nucleoside hydrolase-like" evidence="1">
    <location>
        <begin position="31"/>
        <end position="273"/>
    </location>
</feature>
<dbReference type="eggNOG" id="COG5297">
    <property type="taxonomic scope" value="Bacteria"/>
</dbReference>
<evidence type="ECO:0000313" key="2">
    <source>
        <dbReference type="EMBL" id="ADY36913.1"/>
    </source>
</evidence>
<dbReference type="EMBL" id="CP002530">
    <property type="protein sequence ID" value="ADY36913.1"/>
    <property type="molecule type" value="Genomic_DNA"/>
</dbReference>
<sequence>MKTRTLLIGILLTAGCGANISAQQPVPEKPRILISTDIGGTDPDDNQSVAHFLMYSNRFETEGLVSSPSYGNGSKEELFRMIDLYEKDLPRLQAHEDGFPTPDALRAVCKQGSQGAAPFCGYGEPTEGSEWIVSCARRESSRPLWILVWGGLDDVAQALHDAPDIKKNIRVYWIGGPNKKWSVDSYHYIIANFPDLWFIENNTSYRGFTADKKKQDACNALFYDTYVRGAGKLGADFIDYYEGLPKLGDTPSLLYMMDGDPDDPYRESWGGSFCKTSHTPRTVFRRTATAKDTVQICSIIEFYVKGPVLPIASDSACITLTVRNQKWAGRYLGNGEYMVRHSTYYTGTLPYTITSDIPGFPEQNGFFTVANRWDKQTADTDYRVGENWYTDNYDPALMERNCAGALTTSKWRNAVIEDWGKRWGWLK</sequence>
<protein>
    <recommendedName>
        <fullName evidence="1">Cellulose-binding Sde182 nucleoside hydrolase-like domain-containing protein</fullName>
    </recommendedName>
</protein>
<gene>
    <name evidence="2" type="ordered locus">Bacsa_2365</name>
</gene>
<dbReference type="AlphaFoldDB" id="F0R786"/>
<dbReference type="STRING" id="667015.Bacsa_2365"/>
<dbReference type="GO" id="GO:0016799">
    <property type="term" value="F:hydrolase activity, hydrolyzing N-glycosyl compounds"/>
    <property type="evidence" value="ECO:0007669"/>
    <property type="project" value="InterPro"/>
</dbReference>
<dbReference type="RefSeq" id="WP_013618340.1">
    <property type="nucleotide sequence ID" value="NC_015164.1"/>
</dbReference>
<dbReference type="HOGENOM" id="CLU_640400_0_0_10"/>
<dbReference type="PROSITE" id="PS51257">
    <property type="entry name" value="PROKAR_LIPOPROTEIN"/>
    <property type="match status" value="1"/>
</dbReference>
<reference evidence="2 3" key="1">
    <citation type="journal article" date="2011" name="Stand. Genomic Sci.">
        <title>Complete genome sequence of Bacteroides salanitronis type strain (BL78).</title>
        <authorList>
            <person name="Gronow S."/>
            <person name="Held B."/>
            <person name="Lucas S."/>
            <person name="Lapidus A."/>
            <person name="Del Rio T.G."/>
            <person name="Nolan M."/>
            <person name="Tice H."/>
            <person name="Deshpande S."/>
            <person name="Cheng J.F."/>
            <person name="Pitluck S."/>
            <person name="Liolios K."/>
            <person name="Pagani I."/>
            <person name="Ivanova N."/>
            <person name="Mavromatis K."/>
            <person name="Pati A."/>
            <person name="Tapia R."/>
            <person name="Han C."/>
            <person name="Goodwin L."/>
            <person name="Chen A."/>
            <person name="Palaniappan K."/>
            <person name="Land M."/>
            <person name="Hauser L."/>
            <person name="Chang Y.J."/>
            <person name="Jeffries C.D."/>
            <person name="Brambilla E.M."/>
            <person name="Rohde M."/>
            <person name="Goker M."/>
            <person name="Detter J.C."/>
            <person name="Woyke T."/>
            <person name="Bristow J."/>
            <person name="Markowitz V."/>
            <person name="Hugenholtz P."/>
            <person name="Kyrpides N.C."/>
            <person name="Klenk H.P."/>
            <person name="Eisen J.A."/>
        </authorList>
    </citation>
    <scope>NUCLEOTIDE SEQUENCE [LARGE SCALE GENOMIC DNA]</scope>
    <source>
        <strain evidence="2 3">DSM 18170</strain>
    </source>
</reference>
<accession>F0R786</accession>
<dbReference type="SUPFAM" id="SSF53590">
    <property type="entry name" value="Nucleoside hydrolase"/>
    <property type="match status" value="1"/>
</dbReference>
<dbReference type="Proteomes" id="UP000007486">
    <property type="component" value="Chromosome"/>
</dbReference>
<keyword evidence="3" id="KW-1185">Reference proteome</keyword>
<organism evidence="2 3">
    <name type="scientific">Phocaeicola salanitronis (strain DSM 18170 / JCM 13657 / CCUG 60908 / BL78)</name>
    <name type="common">Bacteroides salanitronis</name>
    <dbReference type="NCBI Taxonomy" id="667015"/>
    <lineage>
        <taxon>Bacteria</taxon>
        <taxon>Pseudomonadati</taxon>
        <taxon>Bacteroidota</taxon>
        <taxon>Bacteroidia</taxon>
        <taxon>Bacteroidales</taxon>
        <taxon>Bacteroidaceae</taxon>
        <taxon>Phocaeicola</taxon>
    </lineage>
</organism>
<dbReference type="Pfam" id="PF07632">
    <property type="entry name" value="Sde182_NH-like"/>
    <property type="match status" value="1"/>
</dbReference>
<dbReference type="InterPro" id="IPR011483">
    <property type="entry name" value="Sde182_NH-like"/>
</dbReference>
<proteinExistence type="predicted"/>
<dbReference type="InterPro" id="IPR036452">
    <property type="entry name" value="Ribo_hydro-like"/>
</dbReference>
<dbReference type="KEGG" id="bsa:Bacsa_2365"/>
<evidence type="ECO:0000259" key="1">
    <source>
        <dbReference type="Pfam" id="PF07632"/>
    </source>
</evidence>